<accession>A0A915EAX5</accession>
<keyword evidence="1" id="KW-0812">Transmembrane</keyword>
<dbReference type="WBParaSite" id="jg422">
    <property type="protein sequence ID" value="jg422"/>
    <property type="gene ID" value="jg422"/>
</dbReference>
<keyword evidence="2" id="KW-1185">Reference proteome</keyword>
<proteinExistence type="predicted"/>
<organism evidence="2 3">
    <name type="scientific">Ditylenchus dipsaci</name>
    <dbReference type="NCBI Taxonomy" id="166011"/>
    <lineage>
        <taxon>Eukaryota</taxon>
        <taxon>Metazoa</taxon>
        <taxon>Ecdysozoa</taxon>
        <taxon>Nematoda</taxon>
        <taxon>Chromadorea</taxon>
        <taxon>Rhabditida</taxon>
        <taxon>Tylenchina</taxon>
        <taxon>Tylenchomorpha</taxon>
        <taxon>Sphaerularioidea</taxon>
        <taxon>Anguinidae</taxon>
        <taxon>Anguininae</taxon>
        <taxon>Ditylenchus</taxon>
    </lineage>
</organism>
<reference evidence="3" key="1">
    <citation type="submission" date="2022-11" db="UniProtKB">
        <authorList>
            <consortium name="WormBaseParasite"/>
        </authorList>
    </citation>
    <scope>IDENTIFICATION</scope>
</reference>
<keyword evidence="1" id="KW-0472">Membrane</keyword>
<name>A0A915EAX5_9BILA</name>
<protein>
    <submittedName>
        <fullName evidence="3">Uncharacterized protein</fullName>
    </submittedName>
</protein>
<evidence type="ECO:0000313" key="3">
    <source>
        <dbReference type="WBParaSite" id="jg422"/>
    </source>
</evidence>
<dbReference type="AlphaFoldDB" id="A0A915EAX5"/>
<sequence length="167" mass="19172">MQVLPWTKTTIRFTHSAYILSETNFLLSEYEFSLKDVSKVVTDNGANVIRAFDHITKFDDYSYDECDAYETMRKLTMKLKIFSICLVFPRFLMNPFCFLGISTEGLKSIWGCAKKNSRRNDCHNISLLSVCHGSSVSDLRIQDLDAIGNFIPYRAIAMLLREGSRND</sequence>
<evidence type="ECO:0000313" key="2">
    <source>
        <dbReference type="Proteomes" id="UP000887574"/>
    </source>
</evidence>
<feature type="transmembrane region" description="Helical" evidence="1">
    <location>
        <begin position="81"/>
        <end position="101"/>
    </location>
</feature>
<keyword evidence="1" id="KW-1133">Transmembrane helix</keyword>
<evidence type="ECO:0000256" key="1">
    <source>
        <dbReference type="SAM" id="Phobius"/>
    </source>
</evidence>
<dbReference type="Proteomes" id="UP000887574">
    <property type="component" value="Unplaced"/>
</dbReference>